<comment type="caution">
    <text evidence="1">The sequence shown here is derived from an EMBL/GenBank/DDBJ whole genome shotgun (WGS) entry which is preliminary data.</text>
</comment>
<name>A0ACB0K2W1_TRIPR</name>
<evidence type="ECO:0000313" key="2">
    <source>
        <dbReference type="Proteomes" id="UP001177021"/>
    </source>
</evidence>
<gene>
    <name evidence="1" type="ORF">MILVUS5_LOCUS18300</name>
</gene>
<dbReference type="EMBL" id="CASHSV030000109">
    <property type="protein sequence ID" value="CAJ2650488.1"/>
    <property type="molecule type" value="Genomic_DNA"/>
</dbReference>
<evidence type="ECO:0000313" key="1">
    <source>
        <dbReference type="EMBL" id="CAJ2650488.1"/>
    </source>
</evidence>
<protein>
    <submittedName>
        <fullName evidence="1">Uncharacterized protein</fullName>
    </submittedName>
</protein>
<reference evidence="1" key="1">
    <citation type="submission" date="2023-10" db="EMBL/GenBank/DDBJ databases">
        <authorList>
            <person name="Rodriguez Cubillos JULIANA M."/>
            <person name="De Vega J."/>
        </authorList>
    </citation>
    <scope>NUCLEOTIDE SEQUENCE</scope>
</reference>
<dbReference type="Proteomes" id="UP001177021">
    <property type="component" value="Unassembled WGS sequence"/>
</dbReference>
<keyword evidence="2" id="KW-1185">Reference proteome</keyword>
<sequence>MTLFYYSFFLYLSGGCGNCLLKLGSSIHSKTVKLGLVNDTVVANCLIDMYGKCGSVEHAVCVFSYITDQDVISWNSVIAACANNGDVGLGFKFLKLMPNPDAISYNGLINGLAQAGKIEDTVWILSTMPCPNSSSWNSLITGFVNRNRVHEALDMFSKMHLRNLQMDEFTFSIILNGIAGILVLTWGMLIQCCTVKNLVSWNAMISGYARNGDFVQVTSLFDLLKMERDTKPDGITFLNLISACSHTQIPFEAAIHYFDAMINEYRIAPSVEHCCSVIRLMGQKGELHRAQGMIQELGFQSCGMVWRSLLGACGTQEDLQVAEIAASKLIELERDQDYVYVMLSNSAVVEREVQRGTKRFFVTTSRESERPPPPNQPMSQPISNRSNSSLTPPRRSLRIAGKPPMIVSVGDASTSAKKRKKKEQGDDASTSAKKTKKKEQGDDASTKRKKKIVSDGNASSSAKKRKKREKLKEGKKVDSSGIVEGKRKKISMPEKDTSGGVGNVNSPLPKNDGLLEKGGNVNSPLPKNDGLAEKGGNVNSPLPKNDGSTEKGGNVNSPPPKKYDGSPEKGGNVNSPPPKKYDGSPEKATDAKGKSQLIGSPEKASNGKEKSRVIGSPEVGESSRPSPEIRNAIENGGELRIDVHDDASKLIVNPTGTANPVREMITTNVRKWLNNPKYSKYRRGVIAILGLFLILNYLPPFINNLVQLCENIKKLFKK</sequence>
<organism evidence="1 2">
    <name type="scientific">Trifolium pratense</name>
    <name type="common">Red clover</name>
    <dbReference type="NCBI Taxonomy" id="57577"/>
    <lineage>
        <taxon>Eukaryota</taxon>
        <taxon>Viridiplantae</taxon>
        <taxon>Streptophyta</taxon>
        <taxon>Embryophyta</taxon>
        <taxon>Tracheophyta</taxon>
        <taxon>Spermatophyta</taxon>
        <taxon>Magnoliopsida</taxon>
        <taxon>eudicotyledons</taxon>
        <taxon>Gunneridae</taxon>
        <taxon>Pentapetalae</taxon>
        <taxon>rosids</taxon>
        <taxon>fabids</taxon>
        <taxon>Fabales</taxon>
        <taxon>Fabaceae</taxon>
        <taxon>Papilionoideae</taxon>
        <taxon>50 kb inversion clade</taxon>
        <taxon>NPAAA clade</taxon>
        <taxon>Hologalegina</taxon>
        <taxon>IRL clade</taxon>
        <taxon>Trifolieae</taxon>
        <taxon>Trifolium</taxon>
    </lineage>
</organism>
<accession>A0ACB0K2W1</accession>
<proteinExistence type="predicted"/>